<feature type="compositionally biased region" description="Low complexity" evidence="2">
    <location>
        <begin position="291"/>
        <end position="309"/>
    </location>
</feature>
<sequence length="354" mass="37543">MGPRQVRGVHARRAREGRSGAGPGWRCGGGAAGPAYRYLVTGDADGEVRELSYARLARRSRAVAARLQERGLTGSRALLLYPPGLEFVPAFLGCLAAGVVAVPGVPPQGRARNHRALIRTQRLPADSDARVVLGDRRVLDAPDASAHRIPELDGVARIATEDVDDAEADAWCEPDLTADSVAFLQYASGSTAAPRGVMVTHGNLLDNERIVTERMGHSPEAMESHDLEMFVSRLPVYHDPPRSDVRTAGGRPGTAPGGTARTGSTPSTARPTRFVRSTGTGCGPPRRGGRAARPGRPQVRAPSPSAAADPRTRRPSHAPRSPAGAPPWTCSGTSWLPRRTPVTDGPAADYRTRQ</sequence>
<protein>
    <submittedName>
        <fullName evidence="4">AMP-binding protein</fullName>
    </submittedName>
</protein>
<dbReference type="SUPFAM" id="SSF56801">
    <property type="entry name" value="Acetyl-CoA synthetase-like"/>
    <property type="match status" value="1"/>
</dbReference>
<gene>
    <name evidence="4" type="ORF">P3H78_11570</name>
</gene>
<feature type="region of interest" description="Disordered" evidence="2">
    <location>
        <begin position="238"/>
        <end position="354"/>
    </location>
</feature>
<evidence type="ECO:0000256" key="2">
    <source>
        <dbReference type="SAM" id="MobiDB-lite"/>
    </source>
</evidence>
<reference evidence="4 5" key="1">
    <citation type="submission" date="2023-03" db="EMBL/GenBank/DDBJ databases">
        <title>Draft genome sequence of Streptomyces sp. K1PA1 isolated from peat swamp forest in Thailand.</title>
        <authorList>
            <person name="Klaysubun C."/>
            <person name="Duangmal K."/>
        </authorList>
    </citation>
    <scope>NUCLEOTIDE SEQUENCE [LARGE SCALE GENOMIC DNA]</scope>
    <source>
        <strain evidence="4 5">K1PA1</strain>
    </source>
</reference>
<keyword evidence="5" id="KW-1185">Reference proteome</keyword>
<evidence type="ECO:0000313" key="4">
    <source>
        <dbReference type="EMBL" id="MDF3299264.1"/>
    </source>
</evidence>
<organism evidence="4 5">
    <name type="scientific">Streptomyces tropicalis</name>
    <dbReference type="NCBI Taxonomy" id="3034234"/>
    <lineage>
        <taxon>Bacteria</taxon>
        <taxon>Bacillati</taxon>
        <taxon>Actinomycetota</taxon>
        <taxon>Actinomycetes</taxon>
        <taxon>Kitasatosporales</taxon>
        <taxon>Streptomycetaceae</taxon>
        <taxon>Streptomyces</taxon>
    </lineage>
</organism>
<evidence type="ECO:0000313" key="5">
    <source>
        <dbReference type="Proteomes" id="UP001221150"/>
    </source>
</evidence>
<comment type="caution">
    <text evidence="4">The sequence shown here is derived from an EMBL/GenBank/DDBJ whole genome shotgun (WGS) entry which is preliminary data.</text>
</comment>
<evidence type="ECO:0000256" key="1">
    <source>
        <dbReference type="ARBA" id="ARBA00006432"/>
    </source>
</evidence>
<dbReference type="EMBL" id="JARJBB010000005">
    <property type="protein sequence ID" value="MDF3299264.1"/>
    <property type="molecule type" value="Genomic_DNA"/>
</dbReference>
<dbReference type="PANTHER" id="PTHR22754:SF32">
    <property type="entry name" value="DISCO-INTERACTING PROTEIN 2"/>
    <property type="match status" value="1"/>
</dbReference>
<dbReference type="Pfam" id="PF00501">
    <property type="entry name" value="AMP-binding"/>
    <property type="match status" value="1"/>
</dbReference>
<name>A0ABT6A3P7_9ACTN</name>
<dbReference type="Gene3D" id="3.40.50.12780">
    <property type="entry name" value="N-terminal domain of ligase-like"/>
    <property type="match status" value="1"/>
</dbReference>
<feature type="region of interest" description="Disordered" evidence="2">
    <location>
        <begin position="1"/>
        <end position="25"/>
    </location>
</feature>
<feature type="compositionally biased region" description="Low complexity" evidence="2">
    <location>
        <begin position="257"/>
        <end position="270"/>
    </location>
</feature>
<comment type="similarity">
    <text evidence="1">Belongs to the ATP-dependent AMP-binding enzyme family.</text>
</comment>
<dbReference type="InterPro" id="IPR000873">
    <property type="entry name" value="AMP-dep_synth/lig_dom"/>
</dbReference>
<evidence type="ECO:0000259" key="3">
    <source>
        <dbReference type="Pfam" id="PF00501"/>
    </source>
</evidence>
<dbReference type="Proteomes" id="UP001221150">
    <property type="component" value="Unassembled WGS sequence"/>
</dbReference>
<feature type="domain" description="AMP-dependent synthetase/ligase" evidence="3">
    <location>
        <begin position="41"/>
        <end position="239"/>
    </location>
</feature>
<dbReference type="InterPro" id="IPR042099">
    <property type="entry name" value="ANL_N_sf"/>
</dbReference>
<accession>A0ABT6A3P7</accession>
<dbReference type="PANTHER" id="PTHR22754">
    <property type="entry name" value="DISCO-INTERACTING PROTEIN 2 DIP2 -RELATED"/>
    <property type="match status" value="1"/>
</dbReference>
<proteinExistence type="inferred from homology"/>